<dbReference type="PANTHER" id="PTHR42818:SF1">
    <property type="entry name" value="SULFOPYRUVATE DECARBOXYLASE"/>
    <property type="match status" value="1"/>
</dbReference>
<sequence length="168" mass="18830">MNLYNKSRCIAEGLVSKGNKFFFATPCGVLAPLLNCLEKTESVITYIPREDNAIAIACGVFTKGERAIVFMQNSGFAQSINVLASLVIPYCIPIQLIISMRGTGVDNTLENKVMGNITEKLLRDLSIDYRIIQKDSFEDDIQWMHENSLLNKKATALLITPDFFDWSK</sequence>
<keyword evidence="3" id="KW-0670">Pyruvate</keyword>
<dbReference type="Gene3D" id="3.40.50.970">
    <property type="match status" value="1"/>
</dbReference>
<dbReference type="AlphaFoldDB" id="A0A510UNM4"/>
<comment type="caution">
    <text evidence="3">The sequence shown here is derived from an EMBL/GenBank/DDBJ whole genome shotgun (WGS) entry which is preliminary data.</text>
</comment>
<keyword evidence="2" id="KW-0456">Lyase</keyword>
<evidence type="ECO:0000313" key="5">
    <source>
        <dbReference type="Proteomes" id="UP000321787"/>
    </source>
</evidence>
<dbReference type="Proteomes" id="UP000321787">
    <property type="component" value="Unassembled WGS sequence"/>
</dbReference>
<dbReference type="Proteomes" id="UP000448038">
    <property type="component" value="Unassembled WGS sequence"/>
</dbReference>
<name>A0A510UNM4_ALIFS</name>
<accession>A0A510UNM4</accession>
<organism evidence="3 5">
    <name type="scientific">Aliivibrio fischeri</name>
    <name type="common">Vibrio fischeri</name>
    <dbReference type="NCBI Taxonomy" id="668"/>
    <lineage>
        <taxon>Bacteria</taxon>
        <taxon>Pseudomonadati</taxon>
        <taxon>Pseudomonadota</taxon>
        <taxon>Gammaproteobacteria</taxon>
        <taxon>Vibrionales</taxon>
        <taxon>Vibrionaceae</taxon>
        <taxon>Aliivibrio</taxon>
    </lineage>
</organism>
<reference evidence="3 5" key="1">
    <citation type="submission" date="2019-07" db="EMBL/GenBank/DDBJ databases">
        <title>Whole genome shotgun sequence of Aliivibrio fischeri NBRC 101058.</title>
        <authorList>
            <person name="Hosoyama A."/>
            <person name="Uohara A."/>
            <person name="Ohji S."/>
            <person name="Ichikawa N."/>
        </authorList>
    </citation>
    <scope>NUCLEOTIDE SEQUENCE [LARGE SCALE GENOMIC DNA]</scope>
    <source>
        <strain evidence="3 5">NBRC 101058</strain>
    </source>
</reference>
<proteinExistence type="predicted"/>
<dbReference type="InterPro" id="IPR029061">
    <property type="entry name" value="THDP-binding"/>
</dbReference>
<keyword evidence="1" id="KW-0210">Decarboxylase</keyword>
<dbReference type="GO" id="GO:0016831">
    <property type="term" value="F:carboxy-lyase activity"/>
    <property type="evidence" value="ECO:0007669"/>
    <property type="project" value="UniProtKB-KW"/>
</dbReference>
<dbReference type="InterPro" id="IPR051818">
    <property type="entry name" value="TPP_dependent_decarboxylase"/>
</dbReference>
<evidence type="ECO:0000313" key="4">
    <source>
        <dbReference type="EMBL" id="MUK50437.1"/>
    </source>
</evidence>
<evidence type="ECO:0000313" key="3">
    <source>
        <dbReference type="EMBL" id="GEK14860.1"/>
    </source>
</evidence>
<gene>
    <name evidence="3" type="ORF">AFI02nite_28960</name>
    <name evidence="4" type="ORF">GNP88_14870</name>
</gene>
<dbReference type="RefSeq" id="WP_146865258.1">
    <property type="nucleotide sequence ID" value="NZ_BJTZ01000021.1"/>
</dbReference>
<dbReference type="PANTHER" id="PTHR42818">
    <property type="entry name" value="SULFOPYRUVATE DECARBOXYLASE SUBUNIT ALPHA"/>
    <property type="match status" value="1"/>
</dbReference>
<reference evidence="4 6" key="2">
    <citation type="submission" date="2019-11" db="EMBL/GenBank/DDBJ databases">
        <title>Using colonization assays and comparative genomics to discover symbiosis behaviors and factors in Vibrio fischeri.</title>
        <authorList>
            <person name="Bongrand C."/>
            <person name="Moriano-Gutierrez S."/>
            <person name="Arevalo P."/>
            <person name="Mcfall-Ngai M."/>
            <person name="Visick K."/>
            <person name="Polz M.F."/>
            <person name="Ruby E.G."/>
        </authorList>
    </citation>
    <scope>NUCLEOTIDE SEQUENCE [LARGE SCALE GENOMIC DNA]</scope>
    <source>
        <strain evidence="4">Emors.4.1</strain>
        <strain evidence="6">emors.4.1</strain>
    </source>
</reference>
<evidence type="ECO:0000256" key="2">
    <source>
        <dbReference type="ARBA" id="ARBA00023239"/>
    </source>
</evidence>
<protein>
    <submittedName>
        <fullName evidence="3">Sulfopyruvate decarboxylase subunit alpha</fullName>
    </submittedName>
</protein>
<evidence type="ECO:0000313" key="6">
    <source>
        <dbReference type="Proteomes" id="UP000448038"/>
    </source>
</evidence>
<dbReference type="SUPFAM" id="SSF52518">
    <property type="entry name" value="Thiamin diphosphate-binding fold (THDP-binding)"/>
    <property type="match status" value="1"/>
</dbReference>
<evidence type="ECO:0000256" key="1">
    <source>
        <dbReference type="ARBA" id="ARBA00022793"/>
    </source>
</evidence>
<dbReference type="EMBL" id="WOBN01000023">
    <property type="protein sequence ID" value="MUK50437.1"/>
    <property type="molecule type" value="Genomic_DNA"/>
</dbReference>
<dbReference type="EMBL" id="BJTZ01000021">
    <property type="protein sequence ID" value="GEK14860.1"/>
    <property type="molecule type" value="Genomic_DNA"/>
</dbReference>